<dbReference type="GO" id="GO:0006508">
    <property type="term" value="P:proteolysis"/>
    <property type="evidence" value="ECO:0007669"/>
    <property type="project" value="UniProtKB-KW"/>
</dbReference>
<dbReference type="CDD" id="cd02661">
    <property type="entry name" value="Peptidase_C19E"/>
    <property type="match status" value="1"/>
</dbReference>
<feature type="region of interest" description="Disordered" evidence="1">
    <location>
        <begin position="69"/>
        <end position="95"/>
    </location>
</feature>
<dbReference type="Proteomes" id="UP001652640">
    <property type="component" value="Chromosome 17"/>
</dbReference>
<dbReference type="KEGG" id="ovr:110139045"/>
<dbReference type="InterPro" id="IPR018200">
    <property type="entry name" value="USP_CS"/>
</dbReference>
<feature type="region of interest" description="Disordered" evidence="1">
    <location>
        <begin position="511"/>
        <end position="999"/>
    </location>
</feature>
<dbReference type="PANTHER" id="PTHR24006:SF653">
    <property type="entry name" value="UBIQUITIN CARBOXYL-TERMINAL HYDROLASE 36"/>
    <property type="match status" value="1"/>
</dbReference>
<keyword evidence="3" id="KW-1185">Reference proteome</keyword>
<evidence type="ECO:0000313" key="3">
    <source>
        <dbReference type="Proteomes" id="UP001652640"/>
    </source>
</evidence>
<dbReference type="GeneID" id="110139045"/>
<evidence type="ECO:0000313" key="4">
    <source>
        <dbReference type="RefSeq" id="XP_020752245.2"/>
    </source>
</evidence>
<feature type="compositionally biased region" description="Basic and acidic residues" evidence="1">
    <location>
        <begin position="74"/>
        <end position="90"/>
    </location>
</feature>
<dbReference type="InterPro" id="IPR001394">
    <property type="entry name" value="Peptidase_C19_UCH"/>
</dbReference>
<feature type="compositionally biased region" description="Polar residues" evidence="1">
    <location>
        <begin position="438"/>
        <end position="448"/>
    </location>
</feature>
<keyword evidence="4 5" id="KW-0378">Hydrolase</keyword>
<dbReference type="SUPFAM" id="SSF54001">
    <property type="entry name" value="Cysteine proteinases"/>
    <property type="match status" value="1"/>
</dbReference>
<dbReference type="InterPro" id="IPR028889">
    <property type="entry name" value="USP"/>
</dbReference>
<dbReference type="GO" id="GO:0005829">
    <property type="term" value="C:cytosol"/>
    <property type="evidence" value="ECO:0007669"/>
    <property type="project" value="TreeGrafter"/>
</dbReference>
<accession>A0A6J0XRR7</accession>
<dbReference type="AlphaFoldDB" id="A0A6J0XRR7"/>
<evidence type="ECO:0000256" key="1">
    <source>
        <dbReference type="SAM" id="MobiDB-lite"/>
    </source>
</evidence>
<name>A0A6J0XRR7_ODOVR</name>
<dbReference type="Pfam" id="PF00443">
    <property type="entry name" value="UCH"/>
    <property type="match status" value="1"/>
</dbReference>
<feature type="compositionally biased region" description="Basic residues" evidence="1">
    <location>
        <begin position="944"/>
        <end position="954"/>
    </location>
</feature>
<dbReference type="FunCoup" id="A0A6J0XRR7">
    <property type="interactions" value="3061"/>
</dbReference>
<gene>
    <name evidence="4 5" type="primary">USP36</name>
</gene>
<protein>
    <submittedName>
        <fullName evidence="4 5">Ubiquitin carboxyl-terminal hydrolase 36 isoform X1</fullName>
    </submittedName>
</protein>
<evidence type="ECO:0000313" key="5">
    <source>
        <dbReference type="RefSeq" id="XP_070335947.1"/>
    </source>
</evidence>
<dbReference type="RefSeq" id="XP_070335947.1">
    <property type="nucleotide sequence ID" value="XM_070479846.1"/>
</dbReference>
<organism evidence="3 4">
    <name type="scientific">Odocoileus virginianus</name>
    <name type="common">White-tailed deer</name>
    <dbReference type="NCBI Taxonomy" id="9874"/>
    <lineage>
        <taxon>Eukaryota</taxon>
        <taxon>Metazoa</taxon>
        <taxon>Chordata</taxon>
        <taxon>Craniata</taxon>
        <taxon>Vertebrata</taxon>
        <taxon>Euteleostomi</taxon>
        <taxon>Mammalia</taxon>
        <taxon>Eutheria</taxon>
        <taxon>Laurasiatheria</taxon>
        <taxon>Artiodactyla</taxon>
        <taxon>Ruminantia</taxon>
        <taxon>Pecora</taxon>
        <taxon>Cervidae</taxon>
        <taxon>Odocoileinae</taxon>
        <taxon>Odocoileus</taxon>
    </lineage>
</organism>
<dbReference type="Gene3D" id="3.90.70.10">
    <property type="entry name" value="Cysteine proteinases"/>
    <property type="match status" value="1"/>
</dbReference>
<sequence length="1107" mass="120333">MPIVDKLKEALKPGRRDSADDGELGKLLAASAKKVLLQKLEFEPASKSFSYQLESLKSKYVLLNPRTEGAGCHRSGDEPPARRQGSEHAYESCSDGVPAPQKVLFPVERLSLRWGRVYRVGAGLHNLGNTCFLNSTVQCLTYTPPLANYLLSKEHTRGCHQGSFCMLCVMQNHIIQAFANSGNAIKPVSFIRDLRKIARHFRFGNQEDAHEFLRYTIDAMQKACLSGCAKPWPVSRLDRQTQATTLVHQIFGGYLRSRVKCSMCKSVSDTYDPYLDVALEIRQAANIVRALELFVKPDVLSGENAYMCAKCKKKVPASKRFTIHRTSNVLTLSLKRFANFSGGKITKDVGYPEFLNIRPYMSQSSGEPVMYGLYAVLVHSGYSCHAGHYYCYVKASNGQWYQMNDSLVHASNIKVVLNQQAYVLFYLRIPGSKKSPEGSISRTASSFASRPGVVPDPVRKNVSNGTAASPVTGKRPDPVTMKKPQTPEELGVPIARNGSVLGLKSPNGYALPKPPLGSPSPKLFKTPTHAPAILDEPGKKVKKPASLQHFSPPPSASAPGGSRSEGRRPGSWDGRAAVSTSPRAPAAGTPSGLGLQAGDEGPTPKGGGSSPEHPTSRPPQAPRSGAAPLGDSQGTHSTTAGPAKVLPARQDPEPEKAKCPIPSGASPEPANAMSPPPAKKLALSAKKASTLRRATGNDLRPPALSPSSDLTYPRKATHPVAATTWPVSAMRAVSPAPRPSSHLKPPFDPRPPSLSSSPQPLGTSDPQSCSPASAPLPQVNGAFRAPPYQRPEASEPPQSLGKKRKKTRVEGGCVSETCMAVVAPPGKRRKRKRKHTGDVDATPPQDERTPGPPWSPERRKEGRAEPLGDRMEEEGRHQAGSSQRLENGWPMGCMTDGPYASSRKRRRKGLESCDGGDCLPGDPSWHGSCAPSDVVQPETIATSLRKKKKKKKKQEPRQEVEEKEPEGQRGPSVPGSTPLPAVNGQAPGGPTGLRLAPLASWDRERESDVVQELLKYSSDKAYGRRVLTWDGEVSAVSQDAIQDSRLARTATVIDDWDEEFDRGKEKKVKKFKRERKRNFNAFQKLQSRRNFWSVTHPAKASSLSYRR</sequence>
<dbReference type="GO" id="GO:0005634">
    <property type="term" value="C:nucleus"/>
    <property type="evidence" value="ECO:0007669"/>
    <property type="project" value="TreeGrafter"/>
</dbReference>
<dbReference type="OrthoDB" id="420187at2759"/>
<feature type="region of interest" description="Disordered" evidence="1">
    <location>
        <begin position="433"/>
        <end position="494"/>
    </location>
</feature>
<feature type="compositionally biased region" description="Basic and acidic residues" evidence="1">
    <location>
        <begin position="1"/>
        <end position="19"/>
    </location>
</feature>
<reference evidence="4 5" key="2">
    <citation type="submission" date="2025-05" db="UniProtKB">
        <authorList>
            <consortium name="RefSeq"/>
        </authorList>
    </citation>
    <scope>IDENTIFICATION</scope>
    <source>
        <tissue evidence="4 5">Tongue muscle</tissue>
    </source>
</reference>
<dbReference type="PANTHER" id="PTHR24006">
    <property type="entry name" value="UBIQUITIN CARBOXYL-TERMINAL HYDROLASE"/>
    <property type="match status" value="1"/>
</dbReference>
<dbReference type="GO" id="GO:0042981">
    <property type="term" value="P:regulation of apoptotic process"/>
    <property type="evidence" value="ECO:0007669"/>
    <property type="project" value="TreeGrafter"/>
</dbReference>
<dbReference type="GO" id="GO:0004843">
    <property type="term" value="F:cysteine-type deubiquitinase activity"/>
    <property type="evidence" value="ECO:0007669"/>
    <property type="project" value="UniProtKB-EC"/>
</dbReference>
<evidence type="ECO:0000259" key="2">
    <source>
        <dbReference type="PROSITE" id="PS50235"/>
    </source>
</evidence>
<dbReference type="PROSITE" id="PS50235">
    <property type="entry name" value="USP_3"/>
    <property type="match status" value="1"/>
</dbReference>
<dbReference type="InterPro" id="IPR038765">
    <property type="entry name" value="Papain-like_cys_pep_sf"/>
</dbReference>
<feature type="region of interest" description="Disordered" evidence="1">
    <location>
        <begin position="1"/>
        <end position="21"/>
    </location>
</feature>
<feature type="domain" description="USP" evidence="2">
    <location>
        <begin position="122"/>
        <end position="429"/>
    </location>
</feature>
<feature type="compositionally biased region" description="Low complexity" evidence="1">
    <location>
        <begin position="679"/>
        <end position="688"/>
    </location>
</feature>
<dbReference type="PROSITE" id="PS00972">
    <property type="entry name" value="USP_1"/>
    <property type="match status" value="1"/>
</dbReference>
<dbReference type="RefSeq" id="XP_020752245.2">
    <property type="nucleotide sequence ID" value="XM_020896586.2"/>
</dbReference>
<dbReference type="InterPro" id="IPR050164">
    <property type="entry name" value="Peptidase_C19"/>
</dbReference>
<dbReference type="GO" id="GO:0016579">
    <property type="term" value="P:protein deubiquitination"/>
    <property type="evidence" value="ECO:0007669"/>
    <property type="project" value="InterPro"/>
</dbReference>
<proteinExistence type="predicted"/>
<dbReference type="PROSITE" id="PS00973">
    <property type="entry name" value="USP_2"/>
    <property type="match status" value="1"/>
</dbReference>
<reference evidence="3" key="1">
    <citation type="journal article" date="2022" name="J. Hered.">
        <title>A De Novo Chromosome-Level Genome Assembly of the White-Tailed Deer, Odocoileus Virginianus.</title>
        <authorList>
            <person name="London E.W."/>
            <person name="Roca A.L."/>
            <person name="Novakofski J.E."/>
            <person name="Mateus-Pinilla N.E."/>
        </authorList>
    </citation>
    <scope>NUCLEOTIDE SEQUENCE [LARGE SCALE GENOMIC DNA]</scope>
</reference>
<feature type="compositionally biased region" description="Basic residues" evidence="1">
    <location>
        <begin position="826"/>
        <end position="835"/>
    </location>
</feature>
<dbReference type="InParanoid" id="A0A6J0XRR7"/>
<feature type="compositionally biased region" description="Polar residues" evidence="1">
    <location>
        <begin position="761"/>
        <end position="771"/>
    </location>
</feature>
<feature type="compositionally biased region" description="Basic and acidic residues" evidence="1">
    <location>
        <begin position="856"/>
        <end position="877"/>
    </location>
</feature>